<proteinExistence type="predicted"/>
<evidence type="ECO:0000313" key="2">
    <source>
        <dbReference type="Proteomes" id="UP000828390"/>
    </source>
</evidence>
<organism evidence="1 2">
    <name type="scientific">Dreissena polymorpha</name>
    <name type="common">Zebra mussel</name>
    <name type="synonym">Mytilus polymorpha</name>
    <dbReference type="NCBI Taxonomy" id="45954"/>
    <lineage>
        <taxon>Eukaryota</taxon>
        <taxon>Metazoa</taxon>
        <taxon>Spiralia</taxon>
        <taxon>Lophotrochozoa</taxon>
        <taxon>Mollusca</taxon>
        <taxon>Bivalvia</taxon>
        <taxon>Autobranchia</taxon>
        <taxon>Heteroconchia</taxon>
        <taxon>Euheterodonta</taxon>
        <taxon>Imparidentia</taxon>
        <taxon>Neoheterodontei</taxon>
        <taxon>Myida</taxon>
        <taxon>Dreissenoidea</taxon>
        <taxon>Dreissenidae</taxon>
        <taxon>Dreissena</taxon>
    </lineage>
</organism>
<reference evidence="1" key="2">
    <citation type="submission" date="2020-11" db="EMBL/GenBank/DDBJ databases">
        <authorList>
            <person name="McCartney M.A."/>
            <person name="Auch B."/>
            <person name="Kono T."/>
            <person name="Mallez S."/>
            <person name="Becker A."/>
            <person name="Gohl D.M."/>
            <person name="Silverstein K.A.T."/>
            <person name="Koren S."/>
            <person name="Bechman K.B."/>
            <person name="Herman A."/>
            <person name="Abrahante J.E."/>
            <person name="Garbe J."/>
        </authorList>
    </citation>
    <scope>NUCLEOTIDE SEQUENCE</scope>
    <source>
        <strain evidence="1">Duluth1</strain>
        <tissue evidence="1">Whole animal</tissue>
    </source>
</reference>
<name>A0A9D4CC07_DREPO</name>
<comment type="caution">
    <text evidence="1">The sequence shown here is derived from an EMBL/GenBank/DDBJ whole genome shotgun (WGS) entry which is preliminary data.</text>
</comment>
<protein>
    <submittedName>
        <fullName evidence="1">Uncharacterized protein</fullName>
    </submittedName>
</protein>
<reference evidence="1" key="1">
    <citation type="journal article" date="2019" name="bioRxiv">
        <title>The Genome of the Zebra Mussel, Dreissena polymorpha: A Resource for Invasive Species Research.</title>
        <authorList>
            <person name="McCartney M.A."/>
            <person name="Auch B."/>
            <person name="Kono T."/>
            <person name="Mallez S."/>
            <person name="Zhang Y."/>
            <person name="Obille A."/>
            <person name="Becker A."/>
            <person name="Abrahante J.E."/>
            <person name="Garbe J."/>
            <person name="Badalamenti J.P."/>
            <person name="Herman A."/>
            <person name="Mangelson H."/>
            <person name="Liachko I."/>
            <person name="Sullivan S."/>
            <person name="Sone E.D."/>
            <person name="Koren S."/>
            <person name="Silverstein K.A.T."/>
            <person name="Beckman K.B."/>
            <person name="Gohl D.M."/>
        </authorList>
    </citation>
    <scope>NUCLEOTIDE SEQUENCE</scope>
    <source>
        <strain evidence="1">Duluth1</strain>
        <tissue evidence="1">Whole animal</tissue>
    </source>
</reference>
<gene>
    <name evidence="1" type="ORF">DPMN_064296</name>
</gene>
<evidence type="ECO:0000313" key="1">
    <source>
        <dbReference type="EMBL" id="KAH3721373.1"/>
    </source>
</evidence>
<sequence length="128" mass="14089">MAILIRTSAVPVPSLDRVVPMYFFSVLAVHGDVCTGVTLAVHHDFRLRRTYLNPVCSCSSIEYVCEILKCIAGATQEVNVVSESQLRDGSSIDGDGAVVVMESLLQYLLNERIDWDESEQTSLTPAVR</sequence>
<accession>A0A9D4CC07</accession>
<dbReference type="AlphaFoldDB" id="A0A9D4CC07"/>
<keyword evidence="2" id="KW-1185">Reference proteome</keyword>
<dbReference type="EMBL" id="JAIWYP010000013">
    <property type="protein sequence ID" value="KAH3721373.1"/>
    <property type="molecule type" value="Genomic_DNA"/>
</dbReference>
<dbReference type="Proteomes" id="UP000828390">
    <property type="component" value="Unassembled WGS sequence"/>
</dbReference>